<evidence type="ECO:0000313" key="1">
    <source>
        <dbReference type="EMBL" id="KAF5878022.1"/>
    </source>
</evidence>
<gene>
    <name evidence="1" type="ORF">Bfra_000189</name>
</gene>
<evidence type="ECO:0000313" key="2">
    <source>
        <dbReference type="Proteomes" id="UP000531561"/>
    </source>
</evidence>
<accession>A0A8H6B2U9</accession>
<dbReference type="GeneID" id="59254326"/>
<keyword evidence="2" id="KW-1185">Reference proteome</keyword>
<name>A0A8H6B2U9_9HELO</name>
<comment type="caution">
    <text evidence="1">The sequence shown here is derived from an EMBL/GenBank/DDBJ whole genome shotgun (WGS) entry which is preliminary data.</text>
</comment>
<dbReference type="AlphaFoldDB" id="A0A8H6B2U9"/>
<proteinExistence type="predicted"/>
<dbReference type="EMBL" id="JABFCT010000002">
    <property type="protein sequence ID" value="KAF5878022.1"/>
    <property type="molecule type" value="Genomic_DNA"/>
</dbReference>
<reference evidence="1 2" key="1">
    <citation type="journal article" date="2020" name="Phytopathology">
        <title>A high-quality genome resource of Botrytis fragariae, a new and rapidly spreading fungal pathogen causing strawberry gray mold in the U.S.A.</title>
        <authorList>
            <person name="Wu Y."/>
            <person name="Saski C.A."/>
            <person name="Schnabel G."/>
            <person name="Xiao S."/>
            <person name="Hu M."/>
        </authorList>
    </citation>
    <scope>NUCLEOTIDE SEQUENCE [LARGE SCALE GENOMIC DNA]</scope>
    <source>
        <strain evidence="1 2">BVB16</strain>
    </source>
</reference>
<protein>
    <submittedName>
        <fullName evidence="1">Uncharacterized protein</fullName>
    </submittedName>
</protein>
<dbReference type="RefSeq" id="XP_037196967.1">
    <property type="nucleotide sequence ID" value="XM_037330634.1"/>
</dbReference>
<sequence>MAMDLTTSEAEEVLSLNRSDANIHEHARSAQSSEEFISSGQGSIHLVRVQPPMARTNTHPAGVTILPTLHPPPIEGVTPPVANVNWQCSSHNNQTFLNSKSSKISADEAVSLEGLIRSCLAFQPDDRILILEIRGFNIKDETICH</sequence>
<dbReference type="Proteomes" id="UP000531561">
    <property type="component" value="Unassembled WGS sequence"/>
</dbReference>
<organism evidence="1 2">
    <name type="scientific">Botrytis fragariae</name>
    <dbReference type="NCBI Taxonomy" id="1964551"/>
    <lineage>
        <taxon>Eukaryota</taxon>
        <taxon>Fungi</taxon>
        <taxon>Dikarya</taxon>
        <taxon>Ascomycota</taxon>
        <taxon>Pezizomycotina</taxon>
        <taxon>Leotiomycetes</taxon>
        <taxon>Helotiales</taxon>
        <taxon>Sclerotiniaceae</taxon>
        <taxon>Botrytis</taxon>
    </lineage>
</organism>